<sequence>MLQRETYTGGSPFQFLFLVPFLGEPQRVDGICSGKHQSACLLSSIEIVLAPASSSTDVSVTLNSFDTIATEDNSLGLPKKKPKQMHMIALGLIGGYKTPRGRPSNTREDE</sequence>
<reference evidence="1 2" key="1">
    <citation type="submission" date="2018-04" db="EMBL/GenBank/DDBJ databases">
        <authorList>
            <person name="Vogel A."/>
        </authorList>
    </citation>
    <scope>NUCLEOTIDE SEQUENCE [LARGE SCALE GENOMIC DNA]</scope>
</reference>
<dbReference type="EMBL" id="OOIL02003813">
    <property type="protein sequence ID" value="VFQ89550.1"/>
    <property type="molecule type" value="Genomic_DNA"/>
</dbReference>
<evidence type="ECO:0000313" key="1">
    <source>
        <dbReference type="EMBL" id="VFQ89550.1"/>
    </source>
</evidence>
<protein>
    <submittedName>
        <fullName evidence="1">Uncharacterized protein</fullName>
    </submittedName>
</protein>
<proteinExistence type="predicted"/>
<organism evidence="1 2">
    <name type="scientific">Cuscuta campestris</name>
    <dbReference type="NCBI Taxonomy" id="132261"/>
    <lineage>
        <taxon>Eukaryota</taxon>
        <taxon>Viridiplantae</taxon>
        <taxon>Streptophyta</taxon>
        <taxon>Embryophyta</taxon>
        <taxon>Tracheophyta</taxon>
        <taxon>Spermatophyta</taxon>
        <taxon>Magnoliopsida</taxon>
        <taxon>eudicotyledons</taxon>
        <taxon>Gunneridae</taxon>
        <taxon>Pentapetalae</taxon>
        <taxon>asterids</taxon>
        <taxon>lamiids</taxon>
        <taxon>Solanales</taxon>
        <taxon>Convolvulaceae</taxon>
        <taxon>Cuscuteae</taxon>
        <taxon>Cuscuta</taxon>
        <taxon>Cuscuta subgen. Grammica</taxon>
        <taxon>Cuscuta sect. Cleistogrammica</taxon>
    </lineage>
</organism>
<dbReference type="AlphaFoldDB" id="A0A484ML36"/>
<name>A0A484ML36_9ASTE</name>
<keyword evidence="2" id="KW-1185">Reference proteome</keyword>
<evidence type="ECO:0000313" key="2">
    <source>
        <dbReference type="Proteomes" id="UP000595140"/>
    </source>
</evidence>
<gene>
    <name evidence="1" type="ORF">CCAM_LOCUS31326</name>
</gene>
<dbReference type="Proteomes" id="UP000595140">
    <property type="component" value="Unassembled WGS sequence"/>
</dbReference>
<accession>A0A484ML36</accession>